<feature type="domain" description="2-C-methyl-D-erythritol 2,4-cyclodiphosphate synthase" evidence="10">
    <location>
        <begin position="13"/>
        <end position="165"/>
    </location>
</feature>
<dbReference type="InterPro" id="IPR036571">
    <property type="entry name" value="MECDP_synthase_sf"/>
</dbReference>
<evidence type="ECO:0000313" key="11">
    <source>
        <dbReference type="EMBL" id="BFO71519.1"/>
    </source>
</evidence>
<dbReference type="Gene3D" id="3.30.1330.50">
    <property type="entry name" value="2-C-methyl-D-erythritol 2,4-cyclodiphosphate synthase"/>
    <property type="match status" value="1"/>
</dbReference>
<evidence type="ECO:0000256" key="6">
    <source>
        <dbReference type="ARBA" id="ARBA00023229"/>
    </source>
</evidence>
<feature type="binding site" evidence="8">
    <location>
        <position position="53"/>
    </location>
    <ligand>
        <name>a divalent metal cation</name>
        <dbReference type="ChEBI" id="CHEBI:60240"/>
    </ligand>
</feature>
<dbReference type="GO" id="GO:0008685">
    <property type="term" value="F:2-C-methyl-D-erythritol 2,4-cyclodiphosphate synthase activity"/>
    <property type="evidence" value="ECO:0007669"/>
    <property type="project" value="UniProtKB-UniRule"/>
</dbReference>
<dbReference type="AlphaFoldDB" id="A0AB33IQZ5"/>
<dbReference type="HAMAP" id="MF_00107">
    <property type="entry name" value="IspF"/>
    <property type="match status" value="1"/>
</dbReference>
<dbReference type="NCBIfam" id="TIGR00151">
    <property type="entry name" value="ispF"/>
    <property type="match status" value="1"/>
</dbReference>
<evidence type="ECO:0000256" key="2">
    <source>
        <dbReference type="ARBA" id="ARBA00004709"/>
    </source>
</evidence>
<dbReference type="PANTHER" id="PTHR43181:SF1">
    <property type="entry name" value="2-C-METHYL-D-ERYTHRITOL 2,4-CYCLODIPHOSPHATE SYNTHASE, CHLOROPLASTIC"/>
    <property type="match status" value="1"/>
</dbReference>
<evidence type="ECO:0000256" key="8">
    <source>
        <dbReference type="HAMAP-Rule" id="MF_00107"/>
    </source>
</evidence>
<dbReference type="PANTHER" id="PTHR43181">
    <property type="entry name" value="2-C-METHYL-D-ERYTHRITOL 2,4-CYCLODIPHOSPHATE SYNTHASE, CHLOROPLASTIC"/>
    <property type="match status" value="1"/>
</dbReference>
<comment type="catalytic activity">
    <reaction evidence="1 8 9">
        <text>4-CDP-2-C-methyl-D-erythritol 2-phosphate = 2-C-methyl-D-erythritol 2,4-cyclic diphosphate + CMP</text>
        <dbReference type="Rhea" id="RHEA:23864"/>
        <dbReference type="ChEBI" id="CHEBI:57919"/>
        <dbReference type="ChEBI" id="CHEBI:58483"/>
        <dbReference type="ChEBI" id="CHEBI:60377"/>
        <dbReference type="EC" id="4.6.1.12"/>
    </reaction>
</comment>
<comment type="pathway">
    <text evidence="2 8">Isoprenoid biosynthesis; isopentenyl diphosphate biosynthesis via DXP pathway; isopentenyl diphosphate from 1-deoxy-D-xylulose 5-phosphate: step 4/6.</text>
</comment>
<keyword evidence="7 8" id="KW-0456">Lyase</keyword>
<feature type="binding site" evidence="8">
    <location>
        <position position="153"/>
    </location>
    <ligand>
        <name>4-CDP-2-C-methyl-D-erythritol 2-phosphate</name>
        <dbReference type="ChEBI" id="CHEBI:57919"/>
    </ligand>
</feature>
<dbReference type="GO" id="GO:0016114">
    <property type="term" value="P:terpenoid biosynthetic process"/>
    <property type="evidence" value="ECO:0007669"/>
    <property type="project" value="InterPro"/>
</dbReference>
<comment type="subunit">
    <text evidence="8">Homotrimer.</text>
</comment>
<keyword evidence="6 8" id="KW-0414">Isoprene biosynthesis</keyword>
<dbReference type="Pfam" id="PF02542">
    <property type="entry name" value="YgbB"/>
    <property type="match status" value="1"/>
</dbReference>
<evidence type="ECO:0000256" key="7">
    <source>
        <dbReference type="ARBA" id="ARBA00023239"/>
    </source>
</evidence>
<feature type="site" description="Transition state stabilizer" evidence="8">
    <location>
        <position position="144"/>
    </location>
</feature>
<gene>
    <name evidence="8 11" type="primary">ispF</name>
    <name evidence="11" type="ORF">GTC17253_14850</name>
</gene>
<feature type="binding site" evidence="8">
    <location>
        <position position="19"/>
    </location>
    <ligand>
        <name>a divalent metal cation</name>
        <dbReference type="ChEBI" id="CHEBI:60240"/>
    </ligand>
</feature>
<name>A0AB33IQZ5_9BACT</name>
<dbReference type="PROSITE" id="PS01350">
    <property type="entry name" value="ISPF"/>
    <property type="match status" value="1"/>
</dbReference>
<feature type="binding site" evidence="8">
    <location>
        <begin position="19"/>
        <end position="21"/>
    </location>
    <ligand>
        <name>4-CDP-2-C-methyl-D-erythritol 2-phosphate</name>
        <dbReference type="ChEBI" id="CHEBI:57919"/>
    </ligand>
</feature>
<dbReference type="InterPro" id="IPR003526">
    <property type="entry name" value="MECDP_synthase"/>
</dbReference>
<feature type="binding site" evidence="8">
    <location>
        <begin position="143"/>
        <end position="146"/>
    </location>
    <ligand>
        <name>4-CDP-2-C-methyl-D-erythritol 2-phosphate</name>
        <dbReference type="ChEBI" id="CHEBI:57919"/>
    </ligand>
</feature>
<sequence>MDEENKGMVLIPRVGYGYDVHRLVAGRDLWLGGIRISHEMGLLGHSDADVLIHAICDALLGAANMRDIGYHFPDTAASTLDIDSKILLHKTVELLASKGYELGNIDATIVAERPKINPHIPAMKQCLAEVMGCDEDQISIKATTSEKMGFAGREEGMAAHAVCLIVKR</sequence>
<protein>
    <recommendedName>
        <fullName evidence="4 8">2-C-methyl-D-erythritol 2,4-cyclodiphosphate synthase</fullName>
        <shortName evidence="8">MECDP-synthase</shortName>
        <shortName evidence="8">MECPP-synthase</shortName>
        <shortName evidence="8">MECPS</shortName>
        <ecNumber evidence="4 8">4.6.1.12</ecNumber>
    </recommendedName>
</protein>
<feature type="binding site" evidence="8">
    <location>
        <position position="150"/>
    </location>
    <ligand>
        <name>4-CDP-2-C-methyl-D-erythritol 2-phosphate</name>
        <dbReference type="ChEBI" id="CHEBI:57919"/>
    </ligand>
</feature>
<evidence type="ECO:0000259" key="10">
    <source>
        <dbReference type="Pfam" id="PF02542"/>
    </source>
</evidence>
<reference evidence="11" key="1">
    <citation type="submission" date="2024-07" db="EMBL/GenBank/DDBJ databases">
        <title>Complete genome sequence of Prevotella sp. YM-2024 GTC17253.</title>
        <authorList>
            <person name="Hayashi M."/>
            <person name="Muto Y."/>
            <person name="Tanaka K."/>
            <person name="Niwa H."/>
        </authorList>
    </citation>
    <scope>NUCLEOTIDE SEQUENCE</scope>
    <source>
        <strain evidence="11">GTC17253</strain>
    </source>
</reference>
<evidence type="ECO:0000256" key="4">
    <source>
        <dbReference type="ARBA" id="ARBA00012579"/>
    </source>
</evidence>
<dbReference type="CDD" id="cd00554">
    <property type="entry name" value="MECDP_synthase"/>
    <property type="match status" value="1"/>
</dbReference>
<feature type="binding site" evidence="8">
    <location>
        <begin position="45"/>
        <end position="46"/>
    </location>
    <ligand>
        <name>4-CDP-2-C-methyl-D-erythritol 2-phosphate</name>
        <dbReference type="ChEBI" id="CHEBI:57919"/>
    </ligand>
</feature>
<dbReference type="GO" id="GO:0019288">
    <property type="term" value="P:isopentenyl diphosphate biosynthetic process, methylerythritol 4-phosphate pathway"/>
    <property type="evidence" value="ECO:0007669"/>
    <property type="project" value="UniProtKB-UniRule"/>
</dbReference>
<dbReference type="FunFam" id="3.30.1330.50:FF:000001">
    <property type="entry name" value="2-C-methyl-D-erythritol 2,4-cyclodiphosphate synthase"/>
    <property type="match status" value="1"/>
</dbReference>
<feature type="site" description="Transition state stabilizer" evidence="8">
    <location>
        <position position="45"/>
    </location>
</feature>
<dbReference type="SUPFAM" id="SSF69765">
    <property type="entry name" value="IpsF-like"/>
    <property type="match status" value="1"/>
</dbReference>
<feature type="binding site" evidence="8">
    <location>
        <position position="21"/>
    </location>
    <ligand>
        <name>a divalent metal cation</name>
        <dbReference type="ChEBI" id="CHEBI:60240"/>
    </ligand>
</feature>
<dbReference type="EC" id="4.6.1.12" evidence="4 8"/>
<evidence type="ECO:0000256" key="1">
    <source>
        <dbReference type="ARBA" id="ARBA00000200"/>
    </source>
</evidence>
<dbReference type="EMBL" id="AP035785">
    <property type="protein sequence ID" value="BFO71519.1"/>
    <property type="molecule type" value="Genomic_DNA"/>
</dbReference>
<accession>A0AB33IQZ5</accession>
<comment type="cofactor">
    <cofactor evidence="8">
        <name>a divalent metal cation</name>
        <dbReference type="ChEBI" id="CHEBI:60240"/>
    </cofactor>
    <text evidence="8">Binds 1 divalent metal cation per subunit.</text>
</comment>
<comment type="function">
    <text evidence="8">Involved in the biosynthesis of isopentenyl diphosphate (IPP) and dimethylallyl diphosphate (DMAPP), two major building blocks of isoprenoid compounds. Catalyzes the conversion of 4-diphosphocytidyl-2-C-methyl-D-erythritol 2-phosphate (CDP-ME2P) to 2-C-methyl-D-erythritol 2,4-cyclodiphosphate (ME-CPP) with a corresponding release of cytidine 5-monophosphate (CMP).</text>
</comment>
<dbReference type="InterPro" id="IPR020555">
    <property type="entry name" value="MECDP_synthase_CS"/>
</dbReference>
<keyword evidence="5 8" id="KW-0479">Metal-binding</keyword>
<dbReference type="GO" id="GO:0046872">
    <property type="term" value="F:metal ion binding"/>
    <property type="evidence" value="ECO:0007669"/>
    <property type="project" value="UniProtKB-KW"/>
</dbReference>
<organism evidence="11">
    <name type="scientific">Prevotella sp. GTC17253</name>
    <dbReference type="NCBI Taxonomy" id="3236793"/>
    <lineage>
        <taxon>Bacteria</taxon>
        <taxon>Pseudomonadati</taxon>
        <taxon>Bacteroidota</taxon>
        <taxon>Bacteroidia</taxon>
        <taxon>Bacteroidales</taxon>
        <taxon>Prevotellaceae</taxon>
        <taxon>Prevotella</taxon>
    </lineage>
</organism>
<comment type="caution">
    <text evidence="8">Lacks conserved residue(s) required for the propagation of feature annotation.</text>
</comment>
<proteinExistence type="inferred from homology"/>
<feature type="binding site" evidence="8">
    <location>
        <begin position="67"/>
        <end position="69"/>
    </location>
    <ligand>
        <name>4-CDP-2-C-methyl-D-erythritol 2-phosphate</name>
        <dbReference type="ChEBI" id="CHEBI:57919"/>
    </ligand>
</feature>
<evidence type="ECO:0000256" key="9">
    <source>
        <dbReference type="RuleBase" id="RU004395"/>
    </source>
</evidence>
<evidence type="ECO:0000256" key="3">
    <source>
        <dbReference type="ARBA" id="ARBA00008480"/>
    </source>
</evidence>
<evidence type="ECO:0000256" key="5">
    <source>
        <dbReference type="ARBA" id="ARBA00022723"/>
    </source>
</evidence>
<comment type="similarity">
    <text evidence="3 8 9">Belongs to the IspF family.</text>
</comment>